<name>A0A4V3E2J2_9SPHI</name>
<gene>
    <name evidence="2" type="ORF">B0I21_101293</name>
</gene>
<evidence type="ECO:0000259" key="1">
    <source>
        <dbReference type="PROSITE" id="PS51186"/>
    </source>
</evidence>
<dbReference type="PROSITE" id="PS51186">
    <property type="entry name" value="GNAT"/>
    <property type="match status" value="1"/>
</dbReference>
<dbReference type="OrthoDB" id="9798081at2"/>
<dbReference type="AlphaFoldDB" id="A0A4V3E2J2"/>
<evidence type="ECO:0000313" key="3">
    <source>
        <dbReference type="Proteomes" id="UP000294752"/>
    </source>
</evidence>
<dbReference type="InterPro" id="IPR051531">
    <property type="entry name" value="N-acetyltransferase"/>
</dbReference>
<dbReference type="Gene3D" id="3.40.630.30">
    <property type="match status" value="1"/>
</dbReference>
<organism evidence="2 3">
    <name type="scientific">Sphingobacterium paludis</name>
    <dbReference type="NCBI Taxonomy" id="1476465"/>
    <lineage>
        <taxon>Bacteria</taxon>
        <taxon>Pseudomonadati</taxon>
        <taxon>Bacteroidota</taxon>
        <taxon>Sphingobacteriia</taxon>
        <taxon>Sphingobacteriales</taxon>
        <taxon>Sphingobacteriaceae</taxon>
        <taxon>Sphingobacterium</taxon>
    </lineage>
</organism>
<dbReference type="EMBL" id="SNZV01000001">
    <property type="protein sequence ID" value="TDS17428.1"/>
    <property type="molecule type" value="Genomic_DNA"/>
</dbReference>
<dbReference type="PANTHER" id="PTHR43792:SF1">
    <property type="entry name" value="N-ACETYLTRANSFERASE DOMAIN-CONTAINING PROTEIN"/>
    <property type="match status" value="1"/>
</dbReference>
<evidence type="ECO:0000313" key="2">
    <source>
        <dbReference type="EMBL" id="TDS17428.1"/>
    </source>
</evidence>
<dbReference type="SUPFAM" id="SSF55729">
    <property type="entry name" value="Acyl-CoA N-acyltransferases (Nat)"/>
    <property type="match status" value="1"/>
</dbReference>
<keyword evidence="3" id="KW-1185">Reference proteome</keyword>
<sequence length="168" mass="19684">MEHFETERLILKPADQEDAAFFLQLYNMPKFIRFIGDRNLRTIEDVAHYIQNRFRPQFDKLGFGNYVVMLRENQEKIGAVGIFEREGLDVMDIGFSFLEAYQGKGYAYESASYLKSIIKQKYGVQRISAITSKDNYASQTLIVKLGLTFRKFLTLPNETEELRYYESD</sequence>
<accession>A0A4V3E2J2</accession>
<reference evidence="2 3" key="1">
    <citation type="submission" date="2019-03" db="EMBL/GenBank/DDBJ databases">
        <title>Genomic Encyclopedia of Type Strains, Phase III (KMG-III): the genomes of soil and plant-associated and newly described type strains.</title>
        <authorList>
            <person name="Whitman W."/>
        </authorList>
    </citation>
    <scope>NUCLEOTIDE SEQUENCE [LARGE SCALE GENOMIC DNA]</scope>
    <source>
        <strain evidence="2 3">CGMCC 1.12801</strain>
    </source>
</reference>
<proteinExistence type="predicted"/>
<feature type="domain" description="N-acetyltransferase" evidence="1">
    <location>
        <begin position="9"/>
        <end position="168"/>
    </location>
</feature>
<keyword evidence="2" id="KW-0808">Transferase</keyword>
<protein>
    <submittedName>
        <fullName evidence="2">RimJ/RimL family protein N-acetyltransferase</fullName>
    </submittedName>
</protein>
<dbReference type="RefSeq" id="WP_133638546.1">
    <property type="nucleotide sequence ID" value="NZ_SNZV01000001.1"/>
</dbReference>
<dbReference type="Pfam" id="PF13302">
    <property type="entry name" value="Acetyltransf_3"/>
    <property type="match status" value="1"/>
</dbReference>
<dbReference type="InterPro" id="IPR016181">
    <property type="entry name" value="Acyl_CoA_acyltransferase"/>
</dbReference>
<dbReference type="PANTHER" id="PTHR43792">
    <property type="entry name" value="GNAT FAMILY, PUTATIVE (AFU_ORTHOLOGUE AFUA_3G00765)-RELATED-RELATED"/>
    <property type="match status" value="1"/>
</dbReference>
<dbReference type="InterPro" id="IPR000182">
    <property type="entry name" value="GNAT_dom"/>
</dbReference>
<dbReference type="GO" id="GO:0016747">
    <property type="term" value="F:acyltransferase activity, transferring groups other than amino-acyl groups"/>
    <property type="evidence" value="ECO:0007669"/>
    <property type="project" value="InterPro"/>
</dbReference>
<dbReference type="Proteomes" id="UP000294752">
    <property type="component" value="Unassembled WGS sequence"/>
</dbReference>
<comment type="caution">
    <text evidence="2">The sequence shown here is derived from an EMBL/GenBank/DDBJ whole genome shotgun (WGS) entry which is preliminary data.</text>
</comment>